<keyword evidence="3" id="KW-1185">Reference proteome</keyword>
<evidence type="ECO:0000313" key="3">
    <source>
        <dbReference type="Proteomes" id="UP000011115"/>
    </source>
</evidence>
<evidence type="ECO:0000313" key="2">
    <source>
        <dbReference type="EnsemblPlants" id="PGSC0003DMT400094415"/>
    </source>
</evidence>
<dbReference type="PaxDb" id="4113-PGSC0003DMT400094415"/>
<dbReference type="AlphaFoldDB" id="M1DU37"/>
<name>M1DU37_SOLTU</name>
<dbReference type="Gramene" id="PGSC0003DMT400094415">
    <property type="protein sequence ID" value="PGSC0003DMT400094415"/>
    <property type="gene ID" value="PGSC0003DMG400043986"/>
</dbReference>
<evidence type="ECO:0000256" key="1">
    <source>
        <dbReference type="SAM" id="MobiDB-lite"/>
    </source>
</evidence>
<dbReference type="Proteomes" id="UP000011115">
    <property type="component" value="Unassembled WGS sequence"/>
</dbReference>
<accession>M1DU37</accession>
<sequence length="109" mass="11368">MHTKTVKDNGLGETNLWRKAPKTHQQTGGSDFSEPAGTIFGSPSVVPTSSIIAPSVVLSVTLTAPSVVLTSSLTTSGISTTGEELDAPATLGFWTHESPSMVRGSIYYS</sequence>
<proteinExistence type="predicted"/>
<dbReference type="InParanoid" id="M1DU37"/>
<protein>
    <submittedName>
        <fullName evidence="2">Uncharacterized protein</fullName>
    </submittedName>
</protein>
<reference evidence="3" key="1">
    <citation type="journal article" date="2011" name="Nature">
        <title>Genome sequence and analysis of the tuber crop potato.</title>
        <authorList>
            <consortium name="The Potato Genome Sequencing Consortium"/>
        </authorList>
    </citation>
    <scope>NUCLEOTIDE SEQUENCE [LARGE SCALE GENOMIC DNA]</scope>
    <source>
        <strain evidence="3">cv. DM1-3 516 R44</strain>
    </source>
</reference>
<organism evidence="2 3">
    <name type="scientific">Solanum tuberosum</name>
    <name type="common">Potato</name>
    <dbReference type="NCBI Taxonomy" id="4113"/>
    <lineage>
        <taxon>Eukaryota</taxon>
        <taxon>Viridiplantae</taxon>
        <taxon>Streptophyta</taxon>
        <taxon>Embryophyta</taxon>
        <taxon>Tracheophyta</taxon>
        <taxon>Spermatophyta</taxon>
        <taxon>Magnoliopsida</taxon>
        <taxon>eudicotyledons</taxon>
        <taxon>Gunneridae</taxon>
        <taxon>Pentapetalae</taxon>
        <taxon>asterids</taxon>
        <taxon>lamiids</taxon>
        <taxon>Solanales</taxon>
        <taxon>Solanaceae</taxon>
        <taxon>Solanoideae</taxon>
        <taxon>Solaneae</taxon>
        <taxon>Solanum</taxon>
    </lineage>
</organism>
<dbReference type="HOGENOM" id="CLU_2188618_0_0_1"/>
<feature type="region of interest" description="Disordered" evidence="1">
    <location>
        <begin position="1"/>
        <end position="39"/>
    </location>
</feature>
<dbReference type="EnsemblPlants" id="PGSC0003DMT400094415">
    <property type="protein sequence ID" value="PGSC0003DMT400094415"/>
    <property type="gene ID" value="PGSC0003DMG400043986"/>
</dbReference>
<reference evidence="2" key="2">
    <citation type="submission" date="2015-06" db="UniProtKB">
        <authorList>
            <consortium name="EnsemblPlants"/>
        </authorList>
    </citation>
    <scope>IDENTIFICATION</scope>
    <source>
        <strain evidence="2">DM1-3 516 R44</strain>
    </source>
</reference>